<dbReference type="AlphaFoldDB" id="V4LIM8"/>
<sequence>MSATSVPHRKAKVISECQNLEFRQHTNKKTFFLPSDVPNQYIWTLTKTTKLNKLFILVSTIMIHQSPPSSTTSKLLSNAMGSMSLTMRRIVSSSKLGFL</sequence>
<organism evidence="1 2">
    <name type="scientific">Eutrema salsugineum</name>
    <name type="common">Saltwater cress</name>
    <name type="synonym">Sisymbrium salsugineum</name>
    <dbReference type="NCBI Taxonomy" id="72664"/>
    <lineage>
        <taxon>Eukaryota</taxon>
        <taxon>Viridiplantae</taxon>
        <taxon>Streptophyta</taxon>
        <taxon>Embryophyta</taxon>
        <taxon>Tracheophyta</taxon>
        <taxon>Spermatophyta</taxon>
        <taxon>Magnoliopsida</taxon>
        <taxon>eudicotyledons</taxon>
        <taxon>Gunneridae</taxon>
        <taxon>Pentapetalae</taxon>
        <taxon>rosids</taxon>
        <taxon>malvids</taxon>
        <taxon>Brassicales</taxon>
        <taxon>Brassicaceae</taxon>
        <taxon>Eutremeae</taxon>
        <taxon>Eutrema</taxon>
    </lineage>
</organism>
<dbReference type="Gramene" id="ESQ39633">
    <property type="protein sequence ID" value="ESQ39633"/>
    <property type="gene ID" value="EUTSA_v10001086mg"/>
</dbReference>
<protein>
    <submittedName>
        <fullName evidence="1">Uncharacterized protein</fullName>
    </submittedName>
</protein>
<accession>V4LIM8</accession>
<evidence type="ECO:0000313" key="2">
    <source>
        <dbReference type="Proteomes" id="UP000030689"/>
    </source>
</evidence>
<evidence type="ECO:0000313" key="1">
    <source>
        <dbReference type="EMBL" id="ESQ39633.1"/>
    </source>
</evidence>
<dbReference type="KEGG" id="eus:EUTSA_v10001086mg"/>
<dbReference type="EMBL" id="KI517465">
    <property type="protein sequence ID" value="ESQ39633.1"/>
    <property type="molecule type" value="Genomic_DNA"/>
</dbReference>
<keyword evidence="2" id="KW-1185">Reference proteome</keyword>
<dbReference type="Proteomes" id="UP000030689">
    <property type="component" value="Unassembled WGS sequence"/>
</dbReference>
<proteinExistence type="predicted"/>
<name>V4LIM8_EUTSA</name>
<gene>
    <name evidence="1" type="ORF">EUTSA_v10001086mg</name>
</gene>
<reference evidence="1 2" key="1">
    <citation type="journal article" date="2013" name="Front. Plant Sci.">
        <title>The Reference Genome of the Halophytic Plant Eutrema salsugineum.</title>
        <authorList>
            <person name="Yang R."/>
            <person name="Jarvis D.E."/>
            <person name="Chen H."/>
            <person name="Beilstein M.A."/>
            <person name="Grimwood J."/>
            <person name="Jenkins J."/>
            <person name="Shu S."/>
            <person name="Prochnik S."/>
            <person name="Xin M."/>
            <person name="Ma C."/>
            <person name="Schmutz J."/>
            <person name="Wing R.A."/>
            <person name="Mitchell-Olds T."/>
            <person name="Schumaker K.S."/>
            <person name="Wang X."/>
        </authorList>
    </citation>
    <scope>NUCLEOTIDE SEQUENCE [LARGE SCALE GENOMIC DNA]</scope>
</reference>